<name>A0A0F9L779_9ZZZZ</name>
<reference evidence="1" key="1">
    <citation type="journal article" date="2015" name="Nature">
        <title>Complex archaea that bridge the gap between prokaryotes and eukaryotes.</title>
        <authorList>
            <person name="Spang A."/>
            <person name="Saw J.H."/>
            <person name="Jorgensen S.L."/>
            <person name="Zaremba-Niedzwiedzka K."/>
            <person name="Martijn J."/>
            <person name="Lind A.E."/>
            <person name="van Eijk R."/>
            <person name="Schleper C."/>
            <person name="Guy L."/>
            <person name="Ettema T.J."/>
        </authorList>
    </citation>
    <scope>NUCLEOTIDE SEQUENCE</scope>
</reference>
<dbReference type="AlphaFoldDB" id="A0A0F9L779"/>
<accession>A0A0F9L779</accession>
<feature type="non-terminal residue" evidence="1">
    <location>
        <position position="1"/>
    </location>
</feature>
<sequence>TIIEWLRQEREGKQRKGALKILEAEMNGRA</sequence>
<comment type="caution">
    <text evidence="1">The sequence shown here is derived from an EMBL/GenBank/DDBJ whole genome shotgun (WGS) entry which is preliminary data.</text>
</comment>
<dbReference type="EMBL" id="LAZR01006643">
    <property type="protein sequence ID" value="KKM90679.1"/>
    <property type="molecule type" value="Genomic_DNA"/>
</dbReference>
<gene>
    <name evidence="1" type="ORF">LCGC14_1236330</name>
</gene>
<evidence type="ECO:0000313" key="1">
    <source>
        <dbReference type="EMBL" id="KKM90679.1"/>
    </source>
</evidence>
<protein>
    <submittedName>
        <fullName evidence="1">Uncharacterized protein</fullName>
    </submittedName>
</protein>
<organism evidence="1">
    <name type="scientific">marine sediment metagenome</name>
    <dbReference type="NCBI Taxonomy" id="412755"/>
    <lineage>
        <taxon>unclassified sequences</taxon>
        <taxon>metagenomes</taxon>
        <taxon>ecological metagenomes</taxon>
    </lineage>
</organism>
<proteinExistence type="predicted"/>